<evidence type="ECO:0000313" key="1">
    <source>
        <dbReference type="EMBL" id="CRY94716.1"/>
    </source>
</evidence>
<reference evidence="1" key="1">
    <citation type="submission" date="2015-06" db="EMBL/GenBank/DDBJ databases">
        <authorList>
            <person name="Joergensen T."/>
        </authorList>
    </citation>
    <scope>NUCLEOTIDE SEQUENCE</scope>
    <source>
        <plasmid evidence="1">pRGRH0331</plasmid>
    </source>
</reference>
<keyword evidence="1" id="KW-0614">Plasmid</keyword>
<evidence type="ECO:0008006" key="2">
    <source>
        <dbReference type="Google" id="ProtNLM"/>
    </source>
</evidence>
<accession>A0A0H5PYB8</accession>
<organism evidence="1">
    <name type="scientific">uncultured prokaryote</name>
    <dbReference type="NCBI Taxonomy" id="198431"/>
    <lineage>
        <taxon>unclassified sequences</taxon>
        <taxon>environmental samples</taxon>
    </lineage>
</organism>
<dbReference type="EMBL" id="LN853000">
    <property type="protein sequence ID" value="CRY94716.1"/>
    <property type="molecule type" value="Genomic_DNA"/>
</dbReference>
<geneLocation type="plasmid" evidence="1">
    <name>pRGRH0331</name>
</geneLocation>
<sequence>MKKEKYLLSDIVIEGIELPTEYKEFLEKEKRGEITTEELGEILKRPYKVIQKDK</sequence>
<reference evidence="1" key="2">
    <citation type="submission" date="2015-07" db="EMBL/GenBank/DDBJ databases">
        <title>Plasmids, circular viruses and viroids from rat gut.</title>
        <authorList>
            <person name="Jorgensen T.J."/>
            <person name="Hansen M.A."/>
            <person name="Xu Z."/>
            <person name="Tabak M.A."/>
            <person name="Sorensen S.J."/>
            <person name="Hansen L.H."/>
        </authorList>
    </citation>
    <scope>NUCLEOTIDE SEQUENCE</scope>
    <source>
        <plasmid evidence="1">pRGRH0331</plasmid>
    </source>
</reference>
<dbReference type="AlphaFoldDB" id="A0A0H5PYB8"/>
<protein>
    <recommendedName>
        <fullName evidence="2">Antitoxin VbhA domain-containing protein</fullName>
    </recommendedName>
</protein>
<proteinExistence type="predicted"/>
<name>A0A0H5PYB8_9ZZZZ</name>